<evidence type="ECO:0000256" key="1">
    <source>
        <dbReference type="SAM" id="MobiDB-lite"/>
    </source>
</evidence>
<dbReference type="GeneTree" id="ENSGT00940000178131"/>
<feature type="region of interest" description="Disordered" evidence="1">
    <location>
        <begin position="1"/>
        <end position="64"/>
    </location>
</feature>
<evidence type="ECO:0000313" key="3">
    <source>
        <dbReference type="Ensembl" id="ENSECRP00000001425.1"/>
    </source>
</evidence>
<reference evidence="3" key="1">
    <citation type="submission" date="2021-06" db="EMBL/GenBank/DDBJ databases">
        <authorList>
            <consortium name="Wellcome Sanger Institute Data Sharing"/>
        </authorList>
    </citation>
    <scope>NUCLEOTIDE SEQUENCE [LARGE SCALE GENOMIC DNA]</scope>
</reference>
<reference evidence="3" key="3">
    <citation type="submission" date="2025-09" db="UniProtKB">
        <authorList>
            <consortium name="Ensembl"/>
        </authorList>
    </citation>
    <scope>IDENTIFICATION</scope>
</reference>
<reference evidence="3" key="2">
    <citation type="submission" date="2025-08" db="UniProtKB">
        <authorList>
            <consortium name="Ensembl"/>
        </authorList>
    </citation>
    <scope>IDENTIFICATION</scope>
</reference>
<evidence type="ECO:0000259" key="2">
    <source>
        <dbReference type="Pfam" id="PF08945"/>
    </source>
</evidence>
<dbReference type="InterPro" id="IPR015040">
    <property type="entry name" value="Bcl-x_interacting_BH3_dom"/>
</dbReference>
<dbReference type="Pfam" id="PF08945">
    <property type="entry name" value="Bclx_interact"/>
    <property type="match status" value="1"/>
</dbReference>
<evidence type="ECO:0000313" key="4">
    <source>
        <dbReference type="Proteomes" id="UP000694620"/>
    </source>
</evidence>
<dbReference type="Proteomes" id="UP000694620">
    <property type="component" value="Chromosome 3"/>
</dbReference>
<accession>A0A8C4RJC8</accession>
<proteinExistence type="predicted"/>
<sequence>MARPPSDLNSESGAGDGGPLQPTQEAGRPLSRPGPRTHSEGDQSGEVSQPAPNSLQGGLAMPPSPHPYASRFPLFSYFSRSSSGYYSFESGSVSSLPSMTDKFTQTPSLSSQAIRHAQQWLAQEYEHYQGHDMPQASSGPTRARRSSMPEEMRPEEMVAQELRRIGDDFNNLYFQRGIGGRNNGAEASRLRWVIVFVWRLFDILTRWR</sequence>
<protein>
    <recommendedName>
        <fullName evidence="2">Bcl-x interacting BH3 domain-containing protein</fullName>
    </recommendedName>
</protein>
<organism evidence="3 4">
    <name type="scientific">Erpetoichthys calabaricus</name>
    <name type="common">Rope fish</name>
    <name type="synonym">Calamoichthys calabaricus</name>
    <dbReference type="NCBI Taxonomy" id="27687"/>
    <lineage>
        <taxon>Eukaryota</taxon>
        <taxon>Metazoa</taxon>
        <taxon>Chordata</taxon>
        <taxon>Craniata</taxon>
        <taxon>Vertebrata</taxon>
        <taxon>Euteleostomi</taxon>
        <taxon>Actinopterygii</taxon>
        <taxon>Polypteriformes</taxon>
        <taxon>Polypteridae</taxon>
        <taxon>Erpetoichthys</taxon>
    </lineage>
</organism>
<keyword evidence="4" id="KW-1185">Reference proteome</keyword>
<feature type="region of interest" description="Disordered" evidence="1">
    <location>
        <begin position="131"/>
        <end position="152"/>
    </location>
</feature>
<name>A0A8C4RJC8_ERPCA</name>
<dbReference type="Ensembl" id="ENSECRT00000001448.1">
    <property type="protein sequence ID" value="ENSECRP00000001425.1"/>
    <property type="gene ID" value="ENSECRG00000001002.1"/>
</dbReference>
<gene>
    <name evidence="3" type="primary">bcl2l11</name>
</gene>
<feature type="compositionally biased region" description="Polar residues" evidence="1">
    <location>
        <begin position="45"/>
        <end position="56"/>
    </location>
</feature>
<feature type="domain" description="Bcl-x interacting BH3" evidence="2">
    <location>
        <begin position="145"/>
        <end position="175"/>
    </location>
</feature>
<dbReference type="AlphaFoldDB" id="A0A8C4RJC8"/>